<protein>
    <submittedName>
        <fullName evidence="3">Protein umuC</fullName>
    </submittedName>
</protein>
<evidence type="ECO:0000313" key="4">
    <source>
        <dbReference type="Proteomes" id="UP000053904"/>
    </source>
</evidence>
<dbReference type="PANTHER" id="PTHR11076">
    <property type="entry name" value="DNA REPAIR POLYMERASE UMUC / TRANSFERASE FAMILY MEMBER"/>
    <property type="match status" value="1"/>
</dbReference>
<dbReference type="GO" id="GO:0005829">
    <property type="term" value="C:cytosol"/>
    <property type="evidence" value="ECO:0007669"/>
    <property type="project" value="TreeGrafter"/>
</dbReference>
<feature type="non-terminal residue" evidence="3">
    <location>
        <position position="374"/>
    </location>
</feature>
<dbReference type="Gene3D" id="3.40.1170.60">
    <property type="match status" value="1"/>
</dbReference>
<dbReference type="Gene3D" id="3.30.1490.100">
    <property type="entry name" value="DNA polymerase, Y-family, little finger domain"/>
    <property type="match status" value="1"/>
</dbReference>
<dbReference type="Pfam" id="PF00817">
    <property type="entry name" value="IMS"/>
    <property type="match status" value="1"/>
</dbReference>
<dbReference type="InterPro" id="IPR043128">
    <property type="entry name" value="Rev_trsase/Diguanyl_cyclase"/>
</dbReference>
<accession>A0A124FX01</accession>
<sequence>MSNIYALIDCDNFYVSCERVFRPDLRNKPVAVLSNNDGCIVSRSNEVKALGIKMGTPYFEIEDLEKEHDIHIFSSNYALYSDISQRIVRTLEKFSSEIEIYSIDESFIKLSIKKNKSIEYGKKIRETILKEIGVPTTVGIAYTKTLSKVASKVAKKNPEYEGVLSLLDTEDNDKYLDMVEVDDVWGVGRKYSKWLKAKGITTAKDLKYADRKEIRKRMTVGGYRTVMELNNVECIPLEESPPTKKSMVSSKSFGELTTSLSDIKKELARDVTRAGEKLRKEKCMTGYLSVFITTSRFRKPYYSNSIGIKLPYPVSDTSTLIKYALKGLDRIFREGYRYKKTGVMLTDIYPTNDVQLNFAVENYLSHTKQNKRIM</sequence>
<dbReference type="InterPro" id="IPR001126">
    <property type="entry name" value="UmuC"/>
</dbReference>
<reference evidence="4" key="1">
    <citation type="journal article" date="2015" name="MBio">
        <title>Genome-Resolved Metagenomic Analysis Reveals Roles for Candidate Phyla and Other Microbial Community Members in Biogeochemical Transformations in Oil Reservoirs.</title>
        <authorList>
            <person name="Hu P."/>
            <person name="Tom L."/>
            <person name="Singh A."/>
            <person name="Thomas B.C."/>
            <person name="Baker B.J."/>
            <person name="Piceno Y.M."/>
            <person name="Andersen G.L."/>
            <person name="Banfield J.F."/>
        </authorList>
    </citation>
    <scope>NUCLEOTIDE SEQUENCE [LARGE SCALE GENOMIC DNA]</scope>
</reference>
<dbReference type="GO" id="GO:0006281">
    <property type="term" value="P:DNA repair"/>
    <property type="evidence" value="ECO:0007669"/>
    <property type="project" value="InterPro"/>
</dbReference>
<dbReference type="AlphaFoldDB" id="A0A124FX01"/>
<dbReference type="InterPro" id="IPR050116">
    <property type="entry name" value="DNA_polymerase-Y"/>
</dbReference>
<dbReference type="InterPro" id="IPR017961">
    <property type="entry name" value="DNA_pol_Y-fam_little_finger"/>
</dbReference>
<dbReference type="CDD" id="cd01700">
    <property type="entry name" value="PolY_Pol_V_umuC"/>
    <property type="match status" value="1"/>
</dbReference>
<dbReference type="Gene3D" id="3.30.70.270">
    <property type="match status" value="1"/>
</dbReference>
<dbReference type="GO" id="GO:0003684">
    <property type="term" value="F:damaged DNA binding"/>
    <property type="evidence" value="ECO:0007669"/>
    <property type="project" value="InterPro"/>
</dbReference>
<dbReference type="SUPFAM" id="SSF56672">
    <property type="entry name" value="DNA/RNA polymerases"/>
    <property type="match status" value="1"/>
</dbReference>
<evidence type="ECO:0000259" key="2">
    <source>
        <dbReference type="PROSITE" id="PS50173"/>
    </source>
</evidence>
<organism evidence="3 4">
    <name type="scientific">candidate division WS6 bacterium 34_10</name>
    <dbReference type="NCBI Taxonomy" id="1641389"/>
    <lineage>
        <taxon>Bacteria</taxon>
        <taxon>Candidatus Dojkabacteria</taxon>
    </lineage>
</organism>
<dbReference type="Pfam" id="PF11799">
    <property type="entry name" value="IMS_C"/>
    <property type="match status" value="1"/>
</dbReference>
<dbReference type="GO" id="GO:0009432">
    <property type="term" value="P:SOS response"/>
    <property type="evidence" value="ECO:0007669"/>
    <property type="project" value="TreeGrafter"/>
</dbReference>
<name>A0A124FX01_9BACT</name>
<dbReference type="Gene3D" id="1.10.150.20">
    <property type="entry name" value="5' to 3' exonuclease, C-terminal subdomain"/>
    <property type="match status" value="1"/>
</dbReference>
<comment type="caution">
    <text evidence="3">The sequence shown here is derived from an EMBL/GenBank/DDBJ whole genome shotgun (WGS) entry which is preliminary data.</text>
</comment>
<feature type="domain" description="UmuC" evidence="2">
    <location>
        <begin position="5"/>
        <end position="188"/>
    </location>
</feature>
<dbReference type="EMBL" id="LGGO01000154">
    <property type="protein sequence ID" value="KUK76422.1"/>
    <property type="molecule type" value="Genomic_DNA"/>
</dbReference>
<gene>
    <name evidence="3" type="ORF">XD93_0929</name>
</gene>
<dbReference type="InterPro" id="IPR043502">
    <property type="entry name" value="DNA/RNA_pol_sf"/>
</dbReference>
<dbReference type="PANTHER" id="PTHR11076:SF34">
    <property type="entry name" value="PROTEIN UMUC"/>
    <property type="match status" value="1"/>
</dbReference>
<proteinExistence type="inferred from homology"/>
<dbReference type="PROSITE" id="PS50173">
    <property type="entry name" value="UMUC"/>
    <property type="match status" value="1"/>
</dbReference>
<dbReference type="InterPro" id="IPR036775">
    <property type="entry name" value="DNA_pol_Y-fam_lit_finger_sf"/>
</dbReference>
<evidence type="ECO:0000313" key="3">
    <source>
        <dbReference type="EMBL" id="KUK76422.1"/>
    </source>
</evidence>
<dbReference type="GO" id="GO:0042276">
    <property type="term" value="P:error-prone translesion synthesis"/>
    <property type="evidence" value="ECO:0007669"/>
    <property type="project" value="TreeGrafter"/>
</dbReference>
<dbReference type="GO" id="GO:0003887">
    <property type="term" value="F:DNA-directed DNA polymerase activity"/>
    <property type="evidence" value="ECO:0007669"/>
    <property type="project" value="TreeGrafter"/>
</dbReference>
<comment type="similarity">
    <text evidence="1">Belongs to the DNA polymerase type-Y family.</text>
</comment>
<dbReference type="Proteomes" id="UP000053904">
    <property type="component" value="Unassembled WGS sequence"/>
</dbReference>
<evidence type="ECO:0000256" key="1">
    <source>
        <dbReference type="ARBA" id="ARBA00010945"/>
    </source>
</evidence>